<proteinExistence type="predicted"/>
<dbReference type="SUPFAM" id="SSF52091">
    <property type="entry name" value="SpoIIaa-like"/>
    <property type="match status" value="1"/>
</dbReference>
<dbReference type="EMBL" id="JAUOEL010000004">
    <property type="protein sequence ID" value="MDO5975142.1"/>
    <property type="molecule type" value="Genomic_DNA"/>
</dbReference>
<accession>A0ABT8WPQ2</accession>
<comment type="caution">
    <text evidence="2">The sequence shown here is derived from an EMBL/GenBank/DDBJ whole genome shotgun (WGS) entry which is preliminary data.</text>
</comment>
<name>A0ABT8WPQ2_9FLAO</name>
<protein>
    <submittedName>
        <fullName evidence="2">STAS domain-containing protein</fullName>
    </submittedName>
</protein>
<gene>
    <name evidence="2" type="ORF">Q4Q40_13165</name>
</gene>
<dbReference type="Gene3D" id="3.30.750.24">
    <property type="entry name" value="STAS domain"/>
    <property type="match status" value="1"/>
</dbReference>
<dbReference type="InterPro" id="IPR036513">
    <property type="entry name" value="STAS_dom_sf"/>
</dbReference>
<reference evidence="2" key="1">
    <citation type="submission" date="2023-07" db="EMBL/GenBank/DDBJ databases">
        <title>Two novel species in the genus Flavivirga.</title>
        <authorList>
            <person name="Kwon K."/>
        </authorList>
    </citation>
    <scope>NUCLEOTIDE SEQUENCE</scope>
    <source>
        <strain evidence="2">KACC 14158</strain>
    </source>
</reference>
<dbReference type="RefSeq" id="WP_303302311.1">
    <property type="nucleotide sequence ID" value="NZ_BAABDA010000035.1"/>
</dbReference>
<keyword evidence="3" id="KW-1185">Reference proteome</keyword>
<dbReference type="PROSITE" id="PS50801">
    <property type="entry name" value="STAS"/>
    <property type="match status" value="1"/>
</dbReference>
<evidence type="ECO:0000259" key="1">
    <source>
        <dbReference type="PROSITE" id="PS50801"/>
    </source>
</evidence>
<evidence type="ECO:0000313" key="2">
    <source>
        <dbReference type="EMBL" id="MDO5975142.1"/>
    </source>
</evidence>
<dbReference type="InterPro" id="IPR002645">
    <property type="entry name" value="STAS_dom"/>
</dbReference>
<organism evidence="2 3">
    <name type="scientific">Flavivirga jejuensis</name>
    <dbReference type="NCBI Taxonomy" id="870487"/>
    <lineage>
        <taxon>Bacteria</taxon>
        <taxon>Pseudomonadati</taxon>
        <taxon>Bacteroidota</taxon>
        <taxon>Flavobacteriia</taxon>
        <taxon>Flavobacteriales</taxon>
        <taxon>Flavobacteriaceae</taxon>
        <taxon>Flavivirga</taxon>
    </lineage>
</organism>
<sequence length="91" mass="10088">MAFKITNQNGTSLIEGTINASTALYFQDHLESILNLQKALTIDIENVTEIDASGMQALRTLYNNALSNNKPFHILGTGCKEVYDDLISFLH</sequence>
<dbReference type="Pfam" id="PF01740">
    <property type="entry name" value="STAS"/>
    <property type="match status" value="1"/>
</dbReference>
<dbReference type="Proteomes" id="UP001176806">
    <property type="component" value="Unassembled WGS sequence"/>
</dbReference>
<feature type="domain" description="STAS" evidence="1">
    <location>
        <begin position="14"/>
        <end position="91"/>
    </location>
</feature>
<evidence type="ECO:0000313" key="3">
    <source>
        <dbReference type="Proteomes" id="UP001176806"/>
    </source>
</evidence>